<dbReference type="InterPro" id="IPR000182">
    <property type="entry name" value="GNAT_dom"/>
</dbReference>
<keyword evidence="1 4" id="KW-0808">Transferase</keyword>
<dbReference type="InterPro" id="IPR050832">
    <property type="entry name" value="Bact_Acetyltransf"/>
</dbReference>
<dbReference type="OrthoDB" id="5243635at2"/>
<evidence type="ECO:0000313" key="4">
    <source>
        <dbReference type="EMBL" id="SED97273.1"/>
    </source>
</evidence>
<dbReference type="Gene3D" id="3.40.630.30">
    <property type="match status" value="1"/>
</dbReference>
<name>A0A1H5F1U7_9MICO</name>
<dbReference type="AlphaFoldDB" id="A0A1H5F1U7"/>
<gene>
    <name evidence="4" type="ORF">SAMN04488554_1202</name>
</gene>
<keyword evidence="5" id="KW-1185">Reference proteome</keyword>
<sequence length="170" mass="18742">MRVRAAVRGDARAISELRIAGWHAAYRGLVPEEMLDSLDADREAERRTATWDTRAKDAELVAVDDDGAVIGWAVAGPARDPEWSGAGELYGLYADPDHWSTGVGHALMVAIEDALREVGYARAYLLVLVGNDRAAGFYERHGWVEDGAEVRDERPGGALIERRRVRDLTE</sequence>
<dbReference type="Pfam" id="PF00583">
    <property type="entry name" value="Acetyltransf_1"/>
    <property type="match status" value="1"/>
</dbReference>
<organism evidence="4 5">
    <name type="scientific">Ruania alba</name>
    <dbReference type="NCBI Taxonomy" id="648782"/>
    <lineage>
        <taxon>Bacteria</taxon>
        <taxon>Bacillati</taxon>
        <taxon>Actinomycetota</taxon>
        <taxon>Actinomycetes</taxon>
        <taxon>Micrococcales</taxon>
        <taxon>Ruaniaceae</taxon>
        <taxon>Ruania</taxon>
    </lineage>
</organism>
<protein>
    <submittedName>
        <fullName evidence="4">L-amino acid N-acyltransferase YncA</fullName>
    </submittedName>
</protein>
<dbReference type="EMBL" id="FNTX01000001">
    <property type="protein sequence ID" value="SED97273.1"/>
    <property type="molecule type" value="Genomic_DNA"/>
</dbReference>
<keyword evidence="2 4" id="KW-0012">Acyltransferase</keyword>
<evidence type="ECO:0000256" key="2">
    <source>
        <dbReference type="ARBA" id="ARBA00023315"/>
    </source>
</evidence>
<dbReference type="PANTHER" id="PTHR43877">
    <property type="entry name" value="AMINOALKYLPHOSPHONATE N-ACETYLTRANSFERASE-RELATED-RELATED"/>
    <property type="match status" value="1"/>
</dbReference>
<dbReference type="RefSeq" id="WP_089772115.1">
    <property type="nucleotide sequence ID" value="NZ_FNTX01000001.1"/>
</dbReference>
<evidence type="ECO:0000256" key="1">
    <source>
        <dbReference type="ARBA" id="ARBA00022679"/>
    </source>
</evidence>
<dbReference type="STRING" id="648782.SAMN04488554_1202"/>
<dbReference type="GO" id="GO:0016747">
    <property type="term" value="F:acyltransferase activity, transferring groups other than amino-acyl groups"/>
    <property type="evidence" value="ECO:0007669"/>
    <property type="project" value="InterPro"/>
</dbReference>
<dbReference type="Proteomes" id="UP000199220">
    <property type="component" value="Unassembled WGS sequence"/>
</dbReference>
<proteinExistence type="predicted"/>
<evidence type="ECO:0000259" key="3">
    <source>
        <dbReference type="PROSITE" id="PS51186"/>
    </source>
</evidence>
<feature type="domain" description="N-acetyltransferase" evidence="3">
    <location>
        <begin position="1"/>
        <end position="166"/>
    </location>
</feature>
<dbReference type="PROSITE" id="PS51186">
    <property type="entry name" value="GNAT"/>
    <property type="match status" value="1"/>
</dbReference>
<dbReference type="CDD" id="cd04301">
    <property type="entry name" value="NAT_SF"/>
    <property type="match status" value="1"/>
</dbReference>
<reference evidence="5" key="1">
    <citation type="submission" date="2016-10" db="EMBL/GenBank/DDBJ databases">
        <authorList>
            <person name="Varghese N."/>
            <person name="Submissions S."/>
        </authorList>
    </citation>
    <scope>NUCLEOTIDE SEQUENCE [LARGE SCALE GENOMIC DNA]</scope>
    <source>
        <strain evidence="5">DSM 21368</strain>
    </source>
</reference>
<dbReference type="SUPFAM" id="SSF55729">
    <property type="entry name" value="Acyl-CoA N-acyltransferases (Nat)"/>
    <property type="match status" value="1"/>
</dbReference>
<dbReference type="InterPro" id="IPR016181">
    <property type="entry name" value="Acyl_CoA_acyltransferase"/>
</dbReference>
<accession>A0A1H5F1U7</accession>
<evidence type="ECO:0000313" key="5">
    <source>
        <dbReference type="Proteomes" id="UP000199220"/>
    </source>
</evidence>